<dbReference type="RefSeq" id="XP_043035898.1">
    <property type="nucleotide sequence ID" value="XM_043184412.1"/>
</dbReference>
<dbReference type="GeneID" id="66106709"/>
<name>A0A9P8ANK3_9AGAR</name>
<gene>
    <name evidence="1" type="ORF">BT62DRAFT_922593</name>
</gene>
<dbReference type="EMBL" id="MU250551">
    <property type="protein sequence ID" value="KAG7442398.1"/>
    <property type="molecule type" value="Genomic_DNA"/>
</dbReference>
<organism evidence="1 2">
    <name type="scientific">Guyanagaster necrorhizus</name>
    <dbReference type="NCBI Taxonomy" id="856835"/>
    <lineage>
        <taxon>Eukaryota</taxon>
        <taxon>Fungi</taxon>
        <taxon>Dikarya</taxon>
        <taxon>Basidiomycota</taxon>
        <taxon>Agaricomycotina</taxon>
        <taxon>Agaricomycetes</taxon>
        <taxon>Agaricomycetidae</taxon>
        <taxon>Agaricales</taxon>
        <taxon>Marasmiineae</taxon>
        <taxon>Physalacriaceae</taxon>
        <taxon>Guyanagaster</taxon>
    </lineage>
</organism>
<evidence type="ECO:0000313" key="2">
    <source>
        <dbReference type="Proteomes" id="UP000812287"/>
    </source>
</evidence>
<proteinExistence type="predicted"/>
<protein>
    <submittedName>
        <fullName evidence="1">Uncharacterized protein</fullName>
    </submittedName>
</protein>
<reference evidence="1" key="1">
    <citation type="submission" date="2020-11" db="EMBL/GenBank/DDBJ databases">
        <title>Adaptations for nitrogen fixation in a non-lichenized fungal sporocarp promotes dispersal by wood-feeding termites.</title>
        <authorList>
            <consortium name="DOE Joint Genome Institute"/>
            <person name="Koch R.A."/>
            <person name="Yoon G."/>
            <person name="Arayal U."/>
            <person name="Lail K."/>
            <person name="Amirebrahimi M."/>
            <person name="Labutti K."/>
            <person name="Lipzen A."/>
            <person name="Riley R."/>
            <person name="Barry K."/>
            <person name="Henrissat B."/>
            <person name="Grigoriev I.V."/>
            <person name="Herr J.R."/>
            <person name="Aime M.C."/>
        </authorList>
    </citation>
    <scope>NUCLEOTIDE SEQUENCE</scope>
    <source>
        <strain evidence="1">MCA 3950</strain>
    </source>
</reference>
<dbReference type="Proteomes" id="UP000812287">
    <property type="component" value="Unassembled WGS sequence"/>
</dbReference>
<dbReference type="AlphaFoldDB" id="A0A9P8ANK3"/>
<accession>A0A9P8ANK3</accession>
<keyword evidence="2" id="KW-1185">Reference proteome</keyword>
<evidence type="ECO:0000313" key="1">
    <source>
        <dbReference type="EMBL" id="KAG7442398.1"/>
    </source>
</evidence>
<comment type="caution">
    <text evidence="1">The sequence shown here is derived from an EMBL/GenBank/DDBJ whole genome shotgun (WGS) entry which is preliminary data.</text>
</comment>
<sequence length="205" mass="23153">MTIWFAVSPGRAYGDKTHTRRGTFSHSVFMVIRQGGSLPPSVYILQNPQSVEKNREIAQEICQIVTEDLMDYLERKERRCLLFTRSYCLTFGPEDTASPITVSEKISRAEPTQDLENIGASHSYLGVTIRTYIENQDRALFIVPLDGLGANQSNCKERVHYPALLFSIQQASKPVKKPSLDQSMTQYNDLNIQPSATARNSMYAK</sequence>